<gene>
    <name evidence="3" type="ORF">RI129_003429</name>
</gene>
<dbReference type="InterPro" id="IPR049630">
    <property type="entry name" value="DYDC-like_DD"/>
</dbReference>
<dbReference type="CDD" id="cd22966">
    <property type="entry name" value="DD_DYDC-like"/>
    <property type="match status" value="1"/>
</dbReference>
<keyword evidence="2" id="KW-0175">Coiled coil</keyword>
<feature type="coiled-coil region" evidence="2">
    <location>
        <begin position="304"/>
        <end position="331"/>
    </location>
</feature>
<reference evidence="3 4" key="1">
    <citation type="journal article" date="2024" name="Insects">
        <title>An Improved Chromosome-Level Genome Assembly of the Firefly Pyrocoelia pectoralis.</title>
        <authorList>
            <person name="Fu X."/>
            <person name="Meyer-Rochow V.B."/>
            <person name="Ballantyne L."/>
            <person name="Zhu X."/>
        </authorList>
    </citation>
    <scope>NUCLEOTIDE SEQUENCE [LARGE SCALE GENOMIC DNA]</scope>
    <source>
        <strain evidence="3">XCY_ONT2</strain>
    </source>
</reference>
<dbReference type="Pfam" id="PF05186">
    <property type="entry name" value="Dpy-30"/>
    <property type="match status" value="1"/>
</dbReference>
<keyword evidence="4" id="KW-1185">Reference proteome</keyword>
<protein>
    <submittedName>
        <fullName evidence="3">Uncharacterized protein</fullName>
    </submittedName>
</protein>
<dbReference type="Proteomes" id="UP001329430">
    <property type="component" value="Chromosome 2"/>
</dbReference>
<dbReference type="PANTHER" id="PTHR23356:SF16">
    <property type="entry name" value="DPY30 DOMAIN CONTAINING 2"/>
    <property type="match status" value="1"/>
</dbReference>
<accession>A0AAN7VI10</accession>
<evidence type="ECO:0000256" key="1">
    <source>
        <dbReference type="ARBA" id="ARBA00010849"/>
    </source>
</evidence>
<comment type="caution">
    <text evidence="3">The sequence shown here is derived from an EMBL/GenBank/DDBJ whole genome shotgun (WGS) entry which is preliminary data.</text>
</comment>
<organism evidence="3 4">
    <name type="scientific">Pyrocoelia pectoralis</name>
    <dbReference type="NCBI Taxonomy" id="417401"/>
    <lineage>
        <taxon>Eukaryota</taxon>
        <taxon>Metazoa</taxon>
        <taxon>Ecdysozoa</taxon>
        <taxon>Arthropoda</taxon>
        <taxon>Hexapoda</taxon>
        <taxon>Insecta</taxon>
        <taxon>Pterygota</taxon>
        <taxon>Neoptera</taxon>
        <taxon>Endopterygota</taxon>
        <taxon>Coleoptera</taxon>
        <taxon>Polyphaga</taxon>
        <taxon>Elateriformia</taxon>
        <taxon>Elateroidea</taxon>
        <taxon>Lampyridae</taxon>
        <taxon>Lampyrinae</taxon>
        <taxon>Pyrocoelia</taxon>
    </lineage>
</organism>
<comment type="similarity">
    <text evidence="1">Belongs to the dpy-30 family.</text>
</comment>
<dbReference type="InterPro" id="IPR007858">
    <property type="entry name" value="Dpy-30_motif"/>
</dbReference>
<dbReference type="Gene3D" id="1.20.890.10">
    <property type="entry name" value="cAMP-dependent protein kinase regulatory subunit, dimerization-anchoring domain"/>
    <property type="match status" value="1"/>
</dbReference>
<feature type="coiled-coil region" evidence="2">
    <location>
        <begin position="5"/>
        <end position="32"/>
    </location>
</feature>
<dbReference type="AlphaFoldDB" id="A0AAN7VI10"/>
<dbReference type="EMBL" id="JAVRBK010000002">
    <property type="protein sequence ID" value="KAK5648537.1"/>
    <property type="molecule type" value="Genomic_DNA"/>
</dbReference>
<evidence type="ECO:0000313" key="3">
    <source>
        <dbReference type="EMBL" id="KAK5648537.1"/>
    </source>
</evidence>
<sequence length="334" mass="39389">MEYIQNEHDKALFELEKQKQSLKKRLSSVEKLDLLINALTHKIFEIQYQYQKQIKELGLKREETLNKEGISKLEKEKLIDDIDKAIKNLENVHKDEITGLENQRSSLQTQCATKTQHMDVMMDSLKEQHRMILKELEESKTNATPSQLKEINRRIAELHKLFQKDIKIFHQLQSEGWKNKEEKMFELLQSRGICVTQSNKFLTSSGSHLTRSEASRLGLLEGINVDLLSDVFDEQQEEYCSESQLSSDLTILDKMDTDDVLYLKTIFAKPLTLALAEITAKQPRDPIHYLGHWLFKYRYNQEMSVKRKHEIQELIDERERLEKEKLVYNTKLYC</sequence>
<proteinExistence type="inferred from homology"/>
<evidence type="ECO:0000256" key="2">
    <source>
        <dbReference type="SAM" id="Coils"/>
    </source>
</evidence>
<dbReference type="GO" id="GO:0048188">
    <property type="term" value="C:Set1C/COMPASS complex"/>
    <property type="evidence" value="ECO:0007669"/>
    <property type="project" value="InterPro"/>
</dbReference>
<dbReference type="InterPro" id="IPR037856">
    <property type="entry name" value="Sdc1/DPY30"/>
</dbReference>
<evidence type="ECO:0000313" key="4">
    <source>
        <dbReference type="Proteomes" id="UP001329430"/>
    </source>
</evidence>
<name>A0AAN7VI10_9COLE</name>
<dbReference type="PANTHER" id="PTHR23356">
    <property type="entry name" value="DPY30-RELATED"/>
    <property type="match status" value="1"/>
</dbReference>